<evidence type="ECO:0000313" key="1">
    <source>
        <dbReference type="EMBL" id="KAK0626507.1"/>
    </source>
</evidence>
<comment type="caution">
    <text evidence="1">The sequence shown here is derived from an EMBL/GenBank/DDBJ whole genome shotgun (WGS) entry which is preliminary data.</text>
</comment>
<proteinExistence type="predicted"/>
<dbReference type="EMBL" id="JAULSU010000002">
    <property type="protein sequence ID" value="KAK0626507.1"/>
    <property type="molecule type" value="Genomic_DNA"/>
</dbReference>
<dbReference type="AlphaFoldDB" id="A0AA39X398"/>
<keyword evidence="2" id="KW-1185">Reference proteome</keyword>
<dbReference type="Proteomes" id="UP001175000">
    <property type="component" value="Unassembled WGS sequence"/>
</dbReference>
<protein>
    <submittedName>
        <fullName evidence="1">Uncharacterized protein</fullName>
    </submittedName>
</protein>
<accession>A0AA39X398</accession>
<reference evidence="1" key="1">
    <citation type="submission" date="2023-06" db="EMBL/GenBank/DDBJ databases">
        <title>Genome-scale phylogeny and comparative genomics of the fungal order Sordariales.</title>
        <authorList>
            <consortium name="Lawrence Berkeley National Laboratory"/>
            <person name="Hensen N."/>
            <person name="Bonometti L."/>
            <person name="Westerberg I."/>
            <person name="Brannstrom I.O."/>
            <person name="Guillou S."/>
            <person name="Cros-Aarteil S."/>
            <person name="Calhoun S."/>
            <person name="Haridas S."/>
            <person name="Kuo A."/>
            <person name="Mondo S."/>
            <person name="Pangilinan J."/>
            <person name="Riley R."/>
            <person name="Labutti K."/>
            <person name="Andreopoulos B."/>
            <person name="Lipzen A."/>
            <person name="Chen C."/>
            <person name="Yanf M."/>
            <person name="Daum C."/>
            <person name="Ng V."/>
            <person name="Clum A."/>
            <person name="Steindorff A."/>
            <person name="Ohm R."/>
            <person name="Martin F."/>
            <person name="Silar P."/>
            <person name="Natvig D."/>
            <person name="Lalanne C."/>
            <person name="Gautier V."/>
            <person name="Ament-Velasquez S.L."/>
            <person name="Kruys A."/>
            <person name="Hutchinson M.I."/>
            <person name="Powell A.J."/>
            <person name="Barry K."/>
            <person name="Miller A.N."/>
            <person name="Grigoriev I.V."/>
            <person name="Debuchy R."/>
            <person name="Gladieux P."/>
            <person name="Thoren M.H."/>
            <person name="Johannesson H."/>
        </authorList>
    </citation>
    <scope>NUCLEOTIDE SEQUENCE</scope>
    <source>
        <strain evidence="1">CBS 606.72</strain>
    </source>
</reference>
<name>A0AA39X398_9PEZI</name>
<gene>
    <name evidence="1" type="ORF">B0T14DRAFT_106493</name>
</gene>
<sequence>MDPRCPSAPAQYWKEGLGNAFRPFSLPYSTCGGTQSRLCSYRFAEPPFGASAVLLLTVQIHVGEHRKWADEPFLSGVVLSPETLDDRPTTGGIRRQCLAGNANFTSHHLDRSSGRCLNGRIACRRAARSYLITRWPLKCRIGFGSWIPALSLAMGTQGAELLLYAAFTQTSLPHCFAAPHLQLTVRENGQQSRAGVGIGAFCCPLGCLWPVPWLSIASTDAPQRAVVVRCWLGIPSRCNDRGRAG</sequence>
<evidence type="ECO:0000313" key="2">
    <source>
        <dbReference type="Proteomes" id="UP001175000"/>
    </source>
</evidence>
<organism evidence="1 2">
    <name type="scientific">Immersiella caudata</name>
    <dbReference type="NCBI Taxonomy" id="314043"/>
    <lineage>
        <taxon>Eukaryota</taxon>
        <taxon>Fungi</taxon>
        <taxon>Dikarya</taxon>
        <taxon>Ascomycota</taxon>
        <taxon>Pezizomycotina</taxon>
        <taxon>Sordariomycetes</taxon>
        <taxon>Sordariomycetidae</taxon>
        <taxon>Sordariales</taxon>
        <taxon>Lasiosphaeriaceae</taxon>
        <taxon>Immersiella</taxon>
    </lineage>
</organism>